<evidence type="ECO:0000313" key="2">
    <source>
        <dbReference type="EMBL" id="QIG79824.1"/>
    </source>
</evidence>
<dbReference type="RefSeq" id="WP_165326825.1">
    <property type="nucleotide sequence ID" value="NZ_CP049109.1"/>
</dbReference>
<dbReference type="Proteomes" id="UP000501568">
    <property type="component" value="Chromosome"/>
</dbReference>
<evidence type="ECO:0000313" key="3">
    <source>
        <dbReference type="Proteomes" id="UP000501568"/>
    </source>
</evidence>
<keyword evidence="1" id="KW-1133">Transmembrane helix</keyword>
<sequence length="289" mass="33340">MVGVIWHVMLLSKMGRGDLKYNHKQVISRAMLFDDQILVDLSDIAEEVCREARNRIFQNNGITEEKYYEFLSENENNTIDFDTYFKVKYQIESIDREFYAEFSSGSTIQTNDLDVLRQELRFLSSGVDRIRIETGRYNETRLSIDIGNGYGGTYFTISGSRAFVNDIASRLRERFAASEVDYAFFRNIWVSVVVSFIFGIFFMLFSIHLAMNMNEIVNNELRLVVSTLFVGIGVIVAIGAGYIYSISFPSIEFDYGVPRRRRRARLVLLVWMLSTICVPLVLKLVDFGN</sequence>
<reference evidence="2 3" key="1">
    <citation type="submission" date="2020-02" db="EMBL/GenBank/DDBJ databases">
        <authorList>
            <person name="Zheng R.K."/>
            <person name="Sun C.M."/>
        </authorList>
    </citation>
    <scope>NUCLEOTIDE SEQUENCE [LARGE SCALE GENOMIC DNA]</scope>
    <source>
        <strain evidence="3">zrk23</strain>
    </source>
</reference>
<protein>
    <submittedName>
        <fullName evidence="2">MFS transporter</fullName>
    </submittedName>
</protein>
<evidence type="ECO:0000256" key="1">
    <source>
        <dbReference type="SAM" id="Phobius"/>
    </source>
</evidence>
<feature type="transmembrane region" description="Helical" evidence="1">
    <location>
        <begin position="266"/>
        <end position="285"/>
    </location>
</feature>
<organism evidence="2 3">
    <name type="scientific">Stakelama tenebrarum</name>
    <dbReference type="NCBI Taxonomy" id="2711215"/>
    <lineage>
        <taxon>Bacteria</taxon>
        <taxon>Pseudomonadati</taxon>
        <taxon>Pseudomonadota</taxon>
        <taxon>Alphaproteobacteria</taxon>
        <taxon>Sphingomonadales</taxon>
        <taxon>Sphingomonadaceae</taxon>
        <taxon>Stakelama</taxon>
    </lineage>
</organism>
<keyword evidence="1" id="KW-0472">Membrane</keyword>
<feature type="transmembrane region" description="Helical" evidence="1">
    <location>
        <begin position="223"/>
        <end position="245"/>
    </location>
</feature>
<name>A0A6G6Y4E9_9SPHN</name>
<accession>A0A6G6Y4E9</accession>
<keyword evidence="3" id="KW-1185">Reference proteome</keyword>
<dbReference type="EMBL" id="CP049109">
    <property type="protein sequence ID" value="QIG79824.1"/>
    <property type="molecule type" value="Genomic_DNA"/>
</dbReference>
<proteinExistence type="predicted"/>
<gene>
    <name evidence="2" type="ORF">G5C33_08525</name>
</gene>
<dbReference type="AlphaFoldDB" id="A0A6G6Y4E9"/>
<dbReference type="KEGG" id="spzr:G5C33_08525"/>
<feature type="transmembrane region" description="Helical" evidence="1">
    <location>
        <begin position="188"/>
        <end position="211"/>
    </location>
</feature>
<keyword evidence="1" id="KW-0812">Transmembrane</keyword>